<keyword evidence="2" id="KW-1185">Reference proteome</keyword>
<reference evidence="1" key="1">
    <citation type="submission" date="2021-03" db="EMBL/GenBank/DDBJ databases">
        <title>Acanthopleuribacteraceae sp. M133.</title>
        <authorList>
            <person name="Wang G."/>
        </authorList>
    </citation>
    <scope>NUCLEOTIDE SEQUENCE</scope>
    <source>
        <strain evidence="1">M133</strain>
    </source>
</reference>
<evidence type="ECO:0000313" key="2">
    <source>
        <dbReference type="Proteomes" id="UP000663929"/>
    </source>
</evidence>
<dbReference type="EMBL" id="CP071793">
    <property type="protein sequence ID" value="QTD54143.1"/>
    <property type="molecule type" value="Genomic_DNA"/>
</dbReference>
<accession>A0A8A4TXE0</accession>
<dbReference type="AlphaFoldDB" id="A0A8A4TXE0"/>
<sequence>MTQIHPPPSKPERDARHKLRDTSMANAFGARSSGHMLLVAIILVTTLSLMMAMAMQPLATAGQRLKEQELMYRGQHMADGIRRFYLKFGRFPFSLEEMVEQEPRFVRKVYTDPMTEDGEWELVYLTSSDMSSVKNLNRAAVRLMEVGTKELDEPKEESEDQPFQSVFRIQNQQITGIRSKSDEEGLLVYQDSQIYSDWLFSALPQPETTLEDAVNQLLDRQNKTR</sequence>
<evidence type="ECO:0000313" key="1">
    <source>
        <dbReference type="EMBL" id="QTD54143.1"/>
    </source>
</evidence>
<dbReference type="Proteomes" id="UP000663929">
    <property type="component" value="Chromosome"/>
</dbReference>
<evidence type="ECO:0008006" key="3">
    <source>
        <dbReference type="Google" id="ProtNLM"/>
    </source>
</evidence>
<dbReference type="KEGG" id="scor:J3U87_16985"/>
<gene>
    <name evidence="1" type="ORF">J3U87_16985</name>
</gene>
<organism evidence="1 2">
    <name type="scientific">Sulfidibacter corallicola</name>
    <dbReference type="NCBI Taxonomy" id="2818388"/>
    <lineage>
        <taxon>Bacteria</taxon>
        <taxon>Pseudomonadati</taxon>
        <taxon>Acidobacteriota</taxon>
        <taxon>Holophagae</taxon>
        <taxon>Acanthopleuribacterales</taxon>
        <taxon>Acanthopleuribacteraceae</taxon>
        <taxon>Sulfidibacter</taxon>
    </lineage>
</organism>
<protein>
    <recommendedName>
        <fullName evidence="3">Type II secretory pathway, pseudopilin PulG</fullName>
    </recommendedName>
</protein>
<proteinExistence type="predicted"/>
<dbReference type="RefSeq" id="WP_237384242.1">
    <property type="nucleotide sequence ID" value="NZ_CP071793.1"/>
</dbReference>
<name>A0A8A4TXE0_SULCO</name>